<evidence type="ECO:0000256" key="10">
    <source>
        <dbReference type="ARBA" id="ARBA00022605"/>
    </source>
</evidence>
<dbReference type="OrthoDB" id="25921at2759"/>
<comment type="function">
    <text evidence="2">Acts on leucine, isoleucine and valine.</text>
</comment>
<dbReference type="Gene3D" id="3.40.50.2000">
    <property type="entry name" value="Glycogen Phosphorylase B"/>
    <property type="match status" value="7"/>
</dbReference>
<evidence type="ECO:0000256" key="15">
    <source>
        <dbReference type="ARBA" id="ARBA00048212"/>
    </source>
</evidence>
<dbReference type="SUPFAM" id="SSF53756">
    <property type="entry name" value="UDP-Glycosyltransferase/glycogen phosphorylase"/>
    <property type="match status" value="4"/>
</dbReference>
<keyword evidence="24" id="KW-1185">Reference proteome</keyword>
<keyword evidence="9" id="KW-0032">Aminotransferase</keyword>
<evidence type="ECO:0000313" key="23">
    <source>
        <dbReference type="EMBL" id="CAE7932383.1"/>
    </source>
</evidence>
<dbReference type="InterPro" id="IPR018300">
    <property type="entry name" value="Aminotrans_IV_CS"/>
</dbReference>
<comment type="catalytic activity">
    <reaction evidence="15">
        <text>L-valine + 2-oxoglutarate = 3-methyl-2-oxobutanoate + L-glutamate</text>
        <dbReference type="Rhea" id="RHEA:24813"/>
        <dbReference type="ChEBI" id="CHEBI:11851"/>
        <dbReference type="ChEBI" id="CHEBI:16810"/>
        <dbReference type="ChEBI" id="CHEBI:29985"/>
        <dbReference type="ChEBI" id="CHEBI:57762"/>
        <dbReference type="EC" id="2.6.1.42"/>
    </reaction>
</comment>
<comment type="catalytic activity">
    <reaction evidence="16">
        <text>L-isoleucine + 2-oxoglutarate = (S)-3-methyl-2-oxopentanoate + L-glutamate</text>
        <dbReference type="Rhea" id="RHEA:24801"/>
        <dbReference type="ChEBI" id="CHEBI:16810"/>
        <dbReference type="ChEBI" id="CHEBI:29985"/>
        <dbReference type="ChEBI" id="CHEBI:35146"/>
        <dbReference type="ChEBI" id="CHEBI:58045"/>
        <dbReference type="EC" id="2.6.1.42"/>
    </reaction>
</comment>
<accession>A0A813BY15</accession>
<dbReference type="InterPro" id="IPR001544">
    <property type="entry name" value="Aminotrans_IV"/>
</dbReference>
<dbReference type="GO" id="GO:0009097">
    <property type="term" value="P:isoleucine biosynthetic process"/>
    <property type="evidence" value="ECO:0007669"/>
    <property type="project" value="UniProtKB-UniPathway"/>
</dbReference>
<dbReference type="Pfam" id="PF01075">
    <property type="entry name" value="Glyco_transf_9"/>
    <property type="match status" value="2"/>
</dbReference>
<dbReference type="InterPro" id="IPR001296">
    <property type="entry name" value="Glyco_trans_1"/>
</dbReference>
<keyword evidence="13 18" id="KW-0663">Pyridoxal phosphate</keyword>
<dbReference type="CDD" id="cd00449">
    <property type="entry name" value="PLPDE_IV"/>
    <property type="match status" value="1"/>
</dbReference>
<dbReference type="Pfam" id="PF02543">
    <property type="entry name" value="Carbam_trans_N"/>
    <property type="match status" value="1"/>
</dbReference>
<protein>
    <recommendedName>
        <fullName evidence="8">branched-chain-amino-acid transaminase</fullName>
        <ecNumber evidence="8">2.6.1.42</ecNumber>
    </recommendedName>
</protein>
<dbReference type="InterPro" id="IPR043132">
    <property type="entry name" value="BCAT-like_C"/>
</dbReference>
<evidence type="ECO:0000256" key="4">
    <source>
        <dbReference type="ARBA" id="ARBA00004931"/>
    </source>
</evidence>
<evidence type="ECO:0000256" key="14">
    <source>
        <dbReference type="ARBA" id="ARBA00023304"/>
    </source>
</evidence>
<evidence type="ECO:0000256" key="13">
    <source>
        <dbReference type="ARBA" id="ARBA00022898"/>
    </source>
</evidence>
<evidence type="ECO:0000313" key="24">
    <source>
        <dbReference type="Proteomes" id="UP000601435"/>
    </source>
</evidence>
<gene>
    <name evidence="23" type="primary">ilvE</name>
    <name evidence="23" type="ORF">SNEC2469_LOCUS32495</name>
</gene>
<dbReference type="InterPro" id="IPR031730">
    <property type="entry name" value="Carbam_trans_C"/>
</dbReference>
<dbReference type="InterPro" id="IPR003696">
    <property type="entry name" value="Carbtransf_dom"/>
</dbReference>
<dbReference type="InterPro" id="IPR043129">
    <property type="entry name" value="ATPase_NBD"/>
</dbReference>
<evidence type="ECO:0000256" key="9">
    <source>
        <dbReference type="ARBA" id="ARBA00022576"/>
    </source>
</evidence>
<feature type="domain" description="Glycosyltransferase subfamily 4-like N-terminal" evidence="21">
    <location>
        <begin position="754"/>
        <end position="914"/>
    </location>
</feature>
<evidence type="ECO:0000256" key="8">
    <source>
        <dbReference type="ARBA" id="ARBA00013053"/>
    </source>
</evidence>
<dbReference type="PROSITE" id="PS00770">
    <property type="entry name" value="AA_TRANSFER_CLASS_4"/>
    <property type="match status" value="1"/>
</dbReference>
<dbReference type="InterPro" id="IPR002201">
    <property type="entry name" value="Glyco_trans_9"/>
</dbReference>
<sequence length="2728" mass="306197">MDGVRAYNTPAGPCIFRLEEHTQRLFNSAHILGMKMPYTQAQVSAAQREVFKANELDEGYLRPMAFLGSEGMGLRAEGLQVHLSIAAWPWPNYMDADATEKGIKVRTSSFTRHHVNITMCKAKSNGNYTNSILALQEALQSGCDEALLLDNEGYVAEGSGENIFLVKNGELHTPELTSCLAGITRDTIFALAAEQGLKIHERRITRDEVYIADEAFFTGTAAEVLPIRSLDNRTIGSGERGPITEQLQSIYFDQVGHGQWQLGRRRQAAERLRQIGFDCAYVLPNSWKSALVPFLARIPERIGWRGEARFGLLNRQLLLDKDAYPLMIERFMALASDTWQLPEQPYPLPRLVVDEENLQRCLQAFALQPDNVAILCPGAEFGEAKKWPGEHYAEVARQLLDNGQQVWLLGSPKDVDDCAAIAQLAPGVENLAGHTSLVDAIDLLSVAEQVICNDSGLMHVACALGKPTMGIFGSTSAEFTPPLGPQVIARMGEFDAAAHGITFDWVVEEAFADIPALHPAVRQVIPIAWRRWRKNLKASGAEMSAFRETLASNTYDLVIDSQGLIKSALVSVLNRAVKHGFSHTCAREPWAAFFYGKGHRVERGQHAIDRQRQLFAAALGYSYNPDELPDIGATVQPNERNNQVFLLHGTTWATKHWPPIMWQALAQQVSAAGYEPVLTWGDDVERQRARQITEASGARLQDRTALKLLAPQLAQSAGVIGVDSGSAVELCLCARSDEAELMRFAFCIFKYFPYGGIQRDMMKMLNECKRRGHEVKIFTLRWQAPIDPDLELEVIPISGLARHRQYERFAEAVNKAVAADNFDLVLGFNKMPGLDVYYAGDSCYIEKAFSQRSAVYRLLPRFKSFVAAERAVFEAASNTEILTISNVEVPLYRQHYRTPAERFHPLPPGIERDRVAPDNVTEIRAEFRREFGLTEDHLVILFIGSGFIKKGLDRALLSVAALPAELRDRVRMYVIGRDKSDAFERMSMRLGLSSQVTFFAEGRDDVPRFLFSADALLHPAYDETAGMVIIEAMLAGLPALVTRNCGYAKHLSETNTGIVLPLPFSQIALNEALVELLTSPERSTWRANGLAAKYQSTLFELVPKAVDHLERFARGSRPLLVFVLFRYFAYGGLQRDFMRIAHEAYRRGYDILIYATAWEGERPEHFQVVIIDAPGVSNHSRYLSFSERMHEDARWRQPAAIVGFNRMPGLDVYYAADSCFEHKARNMRTAMYRRTERYRVMSAFERAVFGDQSDTDIMLIAQSQREQFQRCYQTPDERLTMLPPGVSKDRMRGDHWQLQRQAVRAEFGIGDDENLLLLVGSGFVTKGLDRALVLLSSLPASLQSCTKLLVIGEDNPRQFLRQARTLGVEHMLIIVKGRDDIPAVLQGADLMVHPAYMESGGMVLVEAIIAGLPVIASGVCGFAHFITEAQAGVVLDEPFDQAQLNQTVIDVLQNPTQRADWSNNGVRFGQENEQLYNMPDHAMKVIEASVAKGQDPLVTAFALQGEVFRDVPGRRTLRVVLNDRAYFVKLHYGVGWSEVIKNWLQFKWPVIGATNEFDVCKALLEEQIRAPAPAAFAVSSGSIASRRSFVLCDELAGFTSLEDITDTWPDNPPSPIERQRYLYAVALFARGSVSLAVLDLHRARRFNKVPFRWLKRDLAALLFSSLDLGFSERDWLRFIALYSGKPASVALREDAALWRAVRRRANKLYTEGLRKGIVKGRELVAPFVVDVCLDPDENLVDQTTTELNFTDVARVLPGRRVSGLATHAGEVVFAKVFYGPNARRYWQRELLGARRLHAAEVNTPQVLATGACADGDGFVVLFEPLHDPHNLSDGDLEDMLAAVQLLADMHDASLVQTDVHIFNFLRYEGRYFAVDTDGIRRAHLLRQHFANLAMLLAQRAPVADVDIDEVWAAYSAARGAYVSRMGSAAQLRKLTAKARQQRVRRYLKKTQRQCSEFVRQSNFRFNFLCDRDQFARLQRFMLFPESFVGDGTPLKLGNSSTVVRMHIDGVPYIVKRYNIKGLMHRIRRWFKRRARHAWLNGHLLAFLKIATAKPVALLELRWGWFNSVCYLVMPDCGERNLGQTLANRPQDFAQLAAPTVALLQGLKAANLQHGDLKATNFVIDESTVRLIDYDAVQSGDNARDIRRFLANWEDQPALRAQWQHDASAALVIDGETIAAAEEERFTRDKHAKNQWPEQAARYCLAQAGVRAEDVDCVAFPYAPISLFRKARWVYAARYWYAPDRALDALLNGNRRFRSHRRDILSLGERLGINWDKTRFVPVEHHLSHASSAYHLSGLEGKTAILGVDGKGEYATTFFGYGENGQIHTLKEFYDPDSLGGVYGALTEYLGFEMLDGEYKVMGMAPYGDPDKYDLSRLIQPSGDGFRANTRYVNVVGLRRHKDQGQAFYFSDALVDWLGPRRRNDDADEPYVHYAAAMQRLYEDWVIRLTQRYLGDVLDETRQLVFAGGGALNVKLNQRLLGEANIDHLYVQPASGDSGTALGAATFVANQQGDRIAPLQHVYLGPSFDGDACLAALQKRSETCHWQRMDNPVSAAADILTDGHPLAWFQGRMEFGPRALGGRSILGCPSTPGIADKINAQIKFRERWRPFCPSVLPEVAAELIQPPHPAPYMTMTFDVAPAWRERIPEVVHEDGTARVQVVDEQAHPRYHQLLQMMQESTGNGVLLNTSLNRRGEPMVCSPDDALNMFFGCDLQYLLLEDFLVTKDAR</sequence>
<feature type="domain" description="Carbamoyltransferase" evidence="20">
    <location>
        <begin position="2161"/>
        <end position="2504"/>
    </location>
</feature>
<keyword evidence="12" id="KW-0808">Transferase</keyword>
<evidence type="ECO:0000256" key="17">
    <source>
        <dbReference type="ARBA" id="ARBA00049229"/>
    </source>
</evidence>
<name>A0A813BY15_9DINO</name>
<reference evidence="23" key="1">
    <citation type="submission" date="2021-02" db="EMBL/GenBank/DDBJ databases">
        <authorList>
            <person name="Dougan E. K."/>
            <person name="Rhodes N."/>
            <person name="Thang M."/>
            <person name="Chan C."/>
        </authorList>
    </citation>
    <scope>NUCLEOTIDE SEQUENCE</scope>
</reference>
<dbReference type="InterPro" id="IPR043131">
    <property type="entry name" value="BCAT-like_N"/>
</dbReference>
<dbReference type="Gene3D" id="3.20.10.10">
    <property type="entry name" value="D-amino Acid Aminotransferase, subunit A, domain 2"/>
    <property type="match status" value="1"/>
</dbReference>
<dbReference type="CDD" id="cd24098">
    <property type="entry name" value="ASKHA_NBD_TobZ_N"/>
    <property type="match status" value="1"/>
</dbReference>
<dbReference type="PANTHER" id="PTHR34847">
    <property type="entry name" value="NODULATION PROTEIN U"/>
    <property type="match status" value="1"/>
</dbReference>
<dbReference type="NCBIfam" id="TIGR02195">
    <property type="entry name" value="heptsyl_trn_II"/>
    <property type="match status" value="1"/>
</dbReference>
<dbReference type="Proteomes" id="UP000601435">
    <property type="component" value="Unassembled WGS sequence"/>
</dbReference>
<dbReference type="GO" id="GO:0009099">
    <property type="term" value="P:L-valine biosynthetic process"/>
    <property type="evidence" value="ECO:0007669"/>
    <property type="project" value="UniProtKB-UniPathway"/>
</dbReference>
<evidence type="ECO:0000259" key="20">
    <source>
        <dbReference type="Pfam" id="PF02543"/>
    </source>
</evidence>
<feature type="domain" description="Carbamoyltransferase C-terminal" evidence="22">
    <location>
        <begin position="2556"/>
        <end position="2725"/>
    </location>
</feature>
<dbReference type="Pfam" id="PF06293">
    <property type="entry name" value="Kdo"/>
    <property type="match status" value="2"/>
</dbReference>
<evidence type="ECO:0000256" key="1">
    <source>
        <dbReference type="ARBA" id="ARBA00001933"/>
    </source>
</evidence>
<dbReference type="InterPro" id="IPR038152">
    <property type="entry name" value="Carbam_trans_C_sf"/>
</dbReference>
<dbReference type="SUPFAM" id="SSF56112">
    <property type="entry name" value="Protein kinase-like (PK-like)"/>
    <property type="match status" value="2"/>
</dbReference>
<dbReference type="Gene3D" id="3.30.420.40">
    <property type="match status" value="2"/>
</dbReference>
<evidence type="ECO:0000256" key="16">
    <source>
        <dbReference type="ARBA" id="ARBA00048798"/>
    </source>
</evidence>
<keyword evidence="11" id="KW-0328">Glycosyltransferase</keyword>
<dbReference type="InterPro" id="IPR011908">
    <property type="entry name" value="LipoPS_heptosylTferase-I"/>
</dbReference>
<evidence type="ECO:0000256" key="12">
    <source>
        <dbReference type="ARBA" id="ARBA00022679"/>
    </source>
</evidence>
<dbReference type="InterPro" id="IPR011910">
    <property type="entry name" value="RfaF"/>
</dbReference>
<dbReference type="UniPathway" id="UPA00049">
    <property type="reaction ID" value="UER00062"/>
</dbReference>
<feature type="domain" description="Glycosyl transferase family 1" evidence="19">
    <location>
        <begin position="1300"/>
        <end position="1465"/>
    </location>
</feature>
<evidence type="ECO:0000256" key="18">
    <source>
        <dbReference type="RuleBase" id="RU004516"/>
    </source>
</evidence>
<comment type="catalytic activity">
    <reaction evidence="17">
        <text>L-leucine + 2-oxoglutarate = 4-methyl-2-oxopentanoate + L-glutamate</text>
        <dbReference type="Rhea" id="RHEA:18321"/>
        <dbReference type="ChEBI" id="CHEBI:16810"/>
        <dbReference type="ChEBI" id="CHEBI:17865"/>
        <dbReference type="ChEBI" id="CHEBI:29985"/>
        <dbReference type="ChEBI" id="CHEBI:57427"/>
        <dbReference type="EC" id="2.6.1.42"/>
    </reaction>
</comment>
<dbReference type="Pfam" id="PF13439">
    <property type="entry name" value="Glyco_transf_4"/>
    <property type="match status" value="1"/>
</dbReference>
<evidence type="ECO:0000256" key="7">
    <source>
        <dbReference type="ARBA" id="ARBA00009320"/>
    </source>
</evidence>
<dbReference type="EMBL" id="CAJNJA010082362">
    <property type="protein sequence ID" value="CAE7932383.1"/>
    <property type="molecule type" value="Genomic_DNA"/>
</dbReference>
<dbReference type="UniPathway" id="UPA00047">
    <property type="reaction ID" value="UER00058"/>
</dbReference>
<evidence type="ECO:0000256" key="3">
    <source>
        <dbReference type="ARBA" id="ARBA00004824"/>
    </source>
</evidence>
<organism evidence="23 24">
    <name type="scientific">Symbiodinium necroappetens</name>
    <dbReference type="NCBI Taxonomy" id="1628268"/>
    <lineage>
        <taxon>Eukaryota</taxon>
        <taxon>Sar</taxon>
        <taxon>Alveolata</taxon>
        <taxon>Dinophyceae</taxon>
        <taxon>Suessiales</taxon>
        <taxon>Symbiodiniaceae</taxon>
        <taxon>Symbiodinium</taxon>
    </lineage>
</organism>
<dbReference type="SUPFAM" id="SSF53067">
    <property type="entry name" value="Actin-like ATPase domain"/>
    <property type="match status" value="1"/>
</dbReference>
<dbReference type="NCBIfam" id="NF005146">
    <property type="entry name" value="PRK06606.1"/>
    <property type="match status" value="1"/>
</dbReference>
<evidence type="ECO:0000256" key="2">
    <source>
        <dbReference type="ARBA" id="ARBA00003109"/>
    </source>
</evidence>
<evidence type="ECO:0000256" key="6">
    <source>
        <dbReference type="ARBA" id="ARBA00006129"/>
    </source>
</evidence>
<dbReference type="GO" id="GO:0008920">
    <property type="term" value="F:lipopolysaccharide heptosyltransferase activity"/>
    <property type="evidence" value="ECO:0007669"/>
    <property type="project" value="InterPro"/>
</dbReference>
<dbReference type="InterPro" id="IPR051338">
    <property type="entry name" value="NodU/CmcH_Carbamoyltrnsfr"/>
</dbReference>
<dbReference type="GO" id="GO:0004084">
    <property type="term" value="F:branched-chain-amino-acid transaminase activity"/>
    <property type="evidence" value="ECO:0007669"/>
    <property type="project" value="UniProtKB-EC"/>
</dbReference>
<evidence type="ECO:0000259" key="22">
    <source>
        <dbReference type="Pfam" id="PF16861"/>
    </source>
</evidence>
<evidence type="ECO:0000256" key="5">
    <source>
        <dbReference type="ARBA" id="ARBA00005072"/>
    </source>
</evidence>
<dbReference type="InterPro" id="IPR005785">
    <property type="entry name" value="B_amino_transI"/>
</dbReference>
<comment type="caution">
    <text evidence="23">The sequence shown here is derived from an EMBL/GenBank/DDBJ whole genome shotgun (WGS) entry which is preliminary data.</text>
</comment>
<dbReference type="InterPro" id="IPR028098">
    <property type="entry name" value="Glyco_trans_4-like_N"/>
</dbReference>
<dbReference type="SUPFAM" id="SSF56752">
    <property type="entry name" value="D-aminoacid aminotransferase-like PLP-dependent enzymes"/>
    <property type="match status" value="1"/>
</dbReference>
<evidence type="ECO:0000256" key="11">
    <source>
        <dbReference type="ARBA" id="ARBA00022676"/>
    </source>
</evidence>
<evidence type="ECO:0000259" key="19">
    <source>
        <dbReference type="Pfam" id="PF00534"/>
    </source>
</evidence>
<dbReference type="InterPro" id="IPR036038">
    <property type="entry name" value="Aminotransferase-like"/>
</dbReference>
<dbReference type="Pfam" id="PF16861">
    <property type="entry name" value="Carbam_trans_C"/>
    <property type="match status" value="1"/>
</dbReference>
<comment type="cofactor">
    <cofactor evidence="1 18">
        <name>pyridoxal 5'-phosphate</name>
        <dbReference type="ChEBI" id="CHEBI:597326"/>
    </cofactor>
</comment>
<feature type="domain" description="Glycosyl transferase family 1" evidence="19">
    <location>
        <begin position="925"/>
        <end position="1082"/>
    </location>
</feature>
<dbReference type="Gene3D" id="3.30.470.10">
    <property type="match status" value="1"/>
</dbReference>
<dbReference type="Pfam" id="PF01063">
    <property type="entry name" value="Aminotran_4"/>
    <property type="match status" value="1"/>
</dbReference>
<dbReference type="PANTHER" id="PTHR34847:SF1">
    <property type="entry name" value="NODULATION PROTEIN U"/>
    <property type="match status" value="1"/>
</dbReference>
<comment type="pathway">
    <text evidence="3">Amino-acid biosynthesis; L-isoleucine biosynthesis; L-isoleucine from 2-oxobutanoate: step 4/4.</text>
</comment>
<proteinExistence type="inferred from homology"/>
<dbReference type="Pfam" id="PF00534">
    <property type="entry name" value="Glycos_transf_1"/>
    <property type="match status" value="2"/>
</dbReference>
<dbReference type="UniPathway" id="UPA00048">
    <property type="reaction ID" value="UER00073"/>
</dbReference>
<dbReference type="InterPro" id="IPR011009">
    <property type="entry name" value="Kinase-like_dom_sf"/>
</dbReference>
<comment type="similarity">
    <text evidence="7">Belongs to the class-IV pyridoxal-phosphate-dependent aminotransferase family.</text>
</comment>
<evidence type="ECO:0000259" key="21">
    <source>
        <dbReference type="Pfam" id="PF13439"/>
    </source>
</evidence>
<dbReference type="CDD" id="cd03801">
    <property type="entry name" value="GT4_PimA-like"/>
    <property type="match status" value="2"/>
</dbReference>
<dbReference type="Gene3D" id="3.90.870.20">
    <property type="entry name" value="Carbamoyltransferase, C-terminal domain"/>
    <property type="match status" value="1"/>
</dbReference>
<dbReference type="GO" id="GO:0009098">
    <property type="term" value="P:L-leucine biosynthetic process"/>
    <property type="evidence" value="ECO:0007669"/>
    <property type="project" value="UniProtKB-UniPathway"/>
</dbReference>
<keyword evidence="10" id="KW-0028">Amino-acid biosynthesis</keyword>
<comment type="similarity">
    <text evidence="6">Belongs to the NodU/CmcH family.</text>
</comment>
<comment type="pathway">
    <text evidence="4">Amino-acid biosynthesis; L-valine biosynthesis; L-valine from pyruvate: step 4/4.</text>
</comment>
<dbReference type="CDD" id="cd03789">
    <property type="entry name" value="GT9_LPS_heptosyltransferase"/>
    <property type="match status" value="2"/>
</dbReference>
<keyword evidence="14" id="KW-0100">Branched-chain amino acid biosynthesis</keyword>
<dbReference type="NCBIfam" id="TIGR01122">
    <property type="entry name" value="ilvE_I"/>
    <property type="match status" value="1"/>
</dbReference>
<dbReference type="NCBIfam" id="TIGR02193">
    <property type="entry name" value="heptsyl_trn_I"/>
    <property type="match status" value="1"/>
</dbReference>
<dbReference type="FunFam" id="3.20.10.10:FF:000001">
    <property type="entry name" value="Branched-chain-amino-acid aminotransferase"/>
    <property type="match status" value="1"/>
</dbReference>
<dbReference type="EC" id="2.6.1.42" evidence="8"/>
<comment type="pathway">
    <text evidence="5">Amino-acid biosynthesis; L-leucine biosynthesis; L-leucine from 3-methyl-2-oxobutanoate: step 4/4.</text>
</comment>